<organism evidence="2 3">
    <name type="scientific">Sesamum angolense</name>
    <dbReference type="NCBI Taxonomy" id="2727404"/>
    <lineage>
        <taxon>Eukaryota</taxon>
        <taxon>Viridiplantae</taxon>
        <taxon>Streptophyta</taxon>
        <taxon>Embryophyta</taxon>
        <taxon>Tracheophyta</taxon>
        <taxon>Spermatophyta</taxon>
        <taxon>Magnoliopsida</taxon>
        <taxon>eudicotyledons</taxon>
        <taxon>Gunneridae</taxon>
        <taxon>Pentapetalae</taxon>
        <taxon>asterids</taxon>
        <taxon>lamiids</taxon>
        <taxon>Lamiales</taxon>
        <taxon>Pedaliaceae</taxon>
        <taxon>Sesamum</taxon>
    </lineage>
</organism>
<dbReference type="InterPro" id="IPR000477">
    <property type="entry name" value="RT_dom"/>
</dbReference>
<dbReference type="AlphaFoldDB" id="A0AAE1XH72"/>
<feature type="domain" description="Reverse transcriptase" evidence="1">
    <location>
        <begin position="1"/>
        <end position="185"/>
    </location>
</feature>
<proteinExistence type="predicted"/>
<keyword evidence="3" id="KW-1185">Reference proteome</keyword>
<dbReference type="InterPro" id="IPR043502">
    <property type="entry name" value="DNA/RNA_pol_sf"/>
</dbReference>
<evidence type="ECO:0000313" key="3">
    <source>
        <dbReference type="Proteomes" id="UP001289374"/>
    </source>
</evidence>
<dbReference type="Pfam" id="PF00078">
    <property type="entry name" value="RVT_1"/>
    <property type="match status" value="1"/>
</dbReference>
<reference evidence="2" key="1">
    <citation type="submission" date="2020-06" db="EMBL/GenBank/DDBJ databases">
        <authorList>
            <person name="Li T."/>
            <person name="Hu X."/>
            <person name="Zhang T."/>
            <person name="Song X."/>
            <person name="Zhang H."/>
            <person name="Dai N."/>
            <person name="Sheng W."/>
            <person name="Hou X."/>
            <person name="Wei L."/>
        </authorList>
    </citation>
    <scope>NUCLEOTIDE SEQUENCE</scope>
    <source>
        <strain evidence="2">K16</strain>
        <tissue evidence="2">Leaf</tissue>
    </source>
</reference>
<accession>A0AAE1XH72</accession>
<sequence>MAIKVDLSKAYDRVEWPFLLGILDAAGFSETFVRWISQCVSSTSFSLLINGAAFDYFRPSRGIRQGDPLSPYLFIIYAEFLSRLLLHEESLGNLKGVKVCRIAPAISHLFYADDLIIFCRAEEKDAHTVRQCLSKFEEWSSQLANSNKSMVHFSENVTKEQKDDILRILQMPECNHRSKHLGLPFCKPKSRTQVFNELVEKLEGRLSLWKAKNLSRAGKMVKGASWVWQDVKSAKTLELGVCFPASTHSVINIWEDPWIPSIDSFKPQTPVDLNPNWLLLVRDLIDREKNSWKLEVIAEMFPSAIVNEIRKIQIPDPLEPIKPFWAPSKSGKFSAKAVEDAHHLFLNCPFTEKIWLRSKCQVRLMAWSHLSLREWFMEISTPSSKEFPDCETQQEFLTTWAITLEQIWKARNDRMHGKPLHDLESLAKSILSKTTDHFAAQCCRKSKT</sequence>
<dbReference type="PROSITE" id="PS50878">
    <property type="entry name" value="RT_POL"/>
    <property type="match status" value="1"/>
</dbReference>
<dbReference type="EMBL" id="JACGWL010000001">
    <property type="protein sequence ID" value="KAK4411817.1"/>
    <property type="molecule type" value="Genomic_DNA"/>
</dbReference>
<gene>
    <name evidence="2" type="ORF">Sango_0254700</name>
</gene>
<dbReference type="Proteomes" id="UP001289374">
    <property type="component" value="Unassembled WGS sequence"/>
</dbReference>
<comment type="caution">
    <text evidence="2">The sequence shown here is derived from an EMBL/GenBank/DDBJ whole genome shotgun (WGS) entry which is preliminary data.</text>
</comment>
<evidence type="ECO:0000259" key="1">
    <source>
        <dbReference type="PROSITE" id="PS50878"/>
    </source>
</evidence>
<protein>
    <submittedName>
        <fullName evidence="2">LINE-1 retrotransposable element O protein</fullName>
    </submittedName>
</protein>
<dbReference type="PANTHER" id="PTHR33116:SF78">
    <property type="entry name" value="OS12G0587133 PROTEIN"/>
    <property type="match status" value="1"/>
</dbReference>
<name>A0AAE1XH72_9LAMI</name>
<dbReference type="SUPFAM" id="SSF56672">
    <property type="entry name" value="DNA/RNA polymerases"/>
    <property type="match status" value="1"/>
</dbReference>
<reference evidence="2" key="2">
    <citation type="journal article" date="2024" name="Plant">
        <title>Genomic evolution and insights into agronomic trait innovations of Sesamum species.</title>
        <authorList>
            <person name="Miao H."/>
            <person name="Wang L."/>
            <person name="Qu L."/>
            <person name="Liu H."/>
            <person name="Sun Y."/>
            <person name="Le M."/>
            <person name="Wang Q."/>
            <person name="Wei S."/>
            <person name="Zheng Y."/>
            <person name="Lin W."/>
            <person name="Duan Y."/>
            <person name="Cao H."/>
            <person name="Xiong S."/>
            <person name="Wang X."/>
            <person name="Wei L."/>
            <person name="Li C."/>
            <person name="Ma Q."/>
            <person name="Ju M."/>
            <person name="Zhao R."/>
            <person name="Li G."/>
            <person name="Mu C."/>
            <person name="Tian Q."/>
            <person name="Mei H."/>
            <person name="Zhang T."/>
            <person name="Gao T."/>
            <person name="Zhang H."/>
        </authorList>
    </citation>
    <scope>NUCLEOTIDE SEQUENCE</scope>
    <source>
        <strain evidence="2">K16</strain>
    </source>
</reference>
<dbReference type="PANTHER" id="PTHR33116">
    <property type="entry name" value="REVERSE TRANSCRIPTASE ZINC-BINDING DOMAIN-CONTAINING PROTEIN-RELATED-RELATED"/>
    <property type="match status" value="1"/>
</dbReference>
<evidence type="ECO:0000313" key="2">
    <source>
        <dbReference type="EMBL" id="KAK4411817.1"/>
    </source>
</evidence>